<dbReference type="Proteomes" id="UP001107558">
    <property type="component" value="Chromosome 1"/>
</dbReference>
<feature type="domain" description="C2H2-type" evidence="7">
    <location>
        <begin position="308"/>
        <end position="330"/>
    </location>
</feature>
<keyword evidence="2" id="KW-0677">Repeat</keyword>
<evidence type="ECO:0000259" key="8">
    <source>
        <dbReference type="PROSITE" id="PS51915"/>
    </source>
</evidence>
<evidence type="ECO:0000256" key="3">
    <source>
        <dbReference type="ARBA" id="ARBA00022771"/>
    </source>
</evidence>
<accession>A0A9J6CT63</accession>
<evidence type="ECO:0008006" key="11">
    <source>
        <dbReference type="Google" id="ProtNLM"/>
    </source>
</evidence>
<dbReference type="SUPFAM" id="SSF57716">
    <property type="entry name" value="Glucocorticoid receptor-like (DNA-binding domain)"/>
    <property type="match status" value="1"/>
</dbReference>
<feature type="binding site" evidence="6">
    <location>
        <position position="12"/>
    </location>
    <ligand>
        <name>Zn(2+)</name>
        <dbReference type="ChEBI" id="CHEBI:29105"/>
    </ligand>
</feature>
<dbReference type="Pfam" id="PF07776">
    <property type="entry name" value="zf-AD"/>
    <property type="match status" value="1"/>
</dbReference>
<dbReference type="SUPFAM" id="SSF57667">
    <property type="entry name" value="beta-beta-alpha zinc fingers"/>
    <property type="match status" value="2"/>
</dbReference>
<comment type="caution">
    <text evidence="9">The sequence shown here is derived from an EMBL/GenBank/DDBJ whole genome shotgun (WGS) entry which is preliminary data.</text>
</comment>
<dbReference type="OrthoDB" id="6077919at2759"/>
<dbReference type="Gene3D" id="3.30.160.60">
    <property type="entry name" value="Classic Zinc Finger"/>
    <property type="match status" value="3"/>
</dbReference>
<dbReference type="GO" id="GO:0005634">
    <property type="term" value="C:nucleus"/>
    <property type="evidence" value="ECO:0007669"/>
    <property type="project" value="InterPro"/>
</dbReference>
<dbReference type="InterPro" id="IPR013087">
    <property type="entry name" value="Znf_C2H2_type"/>
</dbReference>
<dbReference type="EMBL" id="JADBJN010000001">
    <property type="protein sequence ID" value="KAG5684902.1"/>
    <property type="molecule type" value="Genomic_DNA"/>
</dbReference>
<evidence type="ECO:0000256" key="1">
    <source>
        <dbReference type="ARBA" id="ARBA00022723"/>
    </source>
</evidence>
<feature type="binding site" evidence="6">
    <location>
        <position position="15"/>
    </location>
    <ligand>
        <name>Zn(2+)</name>
        <dbReference type="ChEBI" id="CHEBI:29105"/>
    </ligand>
</feature>
<evidence type="ECO:0000259" key="7">
    <source>
        <dbReference type="PROSITE" id="PS50157"/>
    </source>
</evidence>
<dbReference type="PROSITE" id="PS00028">
    <property type="entry name" value="ZINC_FINGER_C2H2_1"/>
    <property type="match status" value="4"/>
</dbReference>
<sequence>MDENLNSFLDKCRCCLEEITLAKIEIDNLIVRKYFEMTQLNLATSNLLPSFICVDCYEILISYSDIRTKFIENHQKLEEKFVQNETYELIEEEEACIEYEEIEVKVEEQGYTTDLHEIIEEIPVEEISYSEKNEKENEDSEEEEELKLEDIVKPEFLHYCLPKNEPENRKSKISQKSYSVKENRNNKKNDFMCEECGKLFTNPVSVKQHITLVHRKIKFNCDVENCGRVFTTQLHLSKHKAAFHNNSNTIPCHICNKRFHSKTELNSHMNSLHPDGNNEEYKCEICQQYLISFKVYQNHMKKHREGKYNCEICDKKFTNKIHLNNHLEMHRNIIES</sequence>
<evidence type="ECO:0000256" key="2">
    <source>
        <dbReference type="ARBA" id="ARBA00022737"/>
    </source>
</evidence>
<feature type="domain" description="C2H2-type" evidence="7">
    <location>
        <begin position="219"/>
        <end position="249"/>
    </location>
</feature>
<feature type="domain" description="ZAD" evidence="8">
    <location>
        <begin position="10"/>
        <end position="80"/>
    </location>
</feature>
<dbReference type="SMART" id="SM00355">
    <property type="entry name" value="ZnF_C2H2"/>
    <property type="match status" value="5"/>
</dbReference>
<feature type="domain" description="C2H2-type" evidence="7">
    <location>
        <begin position="191"/>
        <end position="219"/>
    </location>
</feature>
<keyword evidence="4 6" id="KW-0862">Zinc</keyword>
<gene>
    <name evidence="9" type="ORF">PVAND_014112</name>
</gene>
<evidence type="ECO:0000313" key="9">
    <source>
        <dbReference type="EMBL" id="KAG5684902.1"/>
    </source>
</evidence>
<feature type="domain" description="C2H2-type" evidence="7">
    <location>
        <begin position="250"/>
        <end position="278"/>
    </location>
</feature>
<proteinExistence type="predicted"/>
<evidence type="ECO:0000256" key="4">
    <source>
        <dbReference type="ARBA" id="ARBA00022833"/>
    </source>
</evidence>
<organism evidence="9 10">
    <name type="scientific">Polypedilum vanderplanki</name>
    <name type="common">Sleeping chironomid midge</name>
    <dbReference type="NCBI Taxonomy" id="319348"/>
    <lineage>
        <taxon>Eukaryota</taxon>
        <taxon>Metazoa</taxon>
        <taxon>Ecdysozoa</taxon>
        <taxon>Arthropoda</taxon>
        <taxon>Hexapoda</taxon>
        <taxon>Insecta</taxon>
        <taxon>Pterygota</taxon>
        <taxon>Neoptera</taxon>
        <taxon>Endopterygota</taxon>
        <taxon>Diptera</taxon>
        <taxon>Nematocera</taxon>
        <taxon>Chironomoidea</taxon>
        <taxon>Chironomidae</taxon>
        <taxon>Chironominae</taxon>
        <taxon>Polypedilum</taxon>
        <taxon>Polypedilum</taxon>
    </lineage>
</organism>
<feature type="binding site" evidence="6">
    <location>
        <position position="53"/>
    </location>
    <ligand>
        <name>Zn(2+)</name>
        <dbReference type="ChEBI" id="CHEBI:29105"/>
    </ligand>
</feature>
<evidence type="ECO:0000256" key="5">
    <source>
        <dbReference type="PROSITE-ProRule" id="PRU00042"/>
    </source>
</evidence>
<feature type="binding site" evidence="6">
    <location>
        <position position="56"/>
    </location>
    <ligand>
        <name>Zn(2+)</name>
        <dbReference type="ChEBI" id="CHEBI:29105"/>
    </ligand>
</feature>
<dbReference type="Pfam" id="PF00096">
    <property type="entry name" value="zf-C2H2"/>
    <property type="match status" value="3"/>
</dbReference>
<dbReference type="AlphaFoldDB" id="A0A9J6CT63"/>
<dbReference type="PANTHER" id="PTHR24379">
    <property type="entry name" value="KRAB AND ZINC FINGER DOMAIN-CONTAINING"/>
    <property type="match status" value="1"/>
</dbReference>
<keyword evidence="10" id="KW-1185">Reference proteome</keyword>
<protein>
    <recommendedName>
        <fullName evidence="11">Zinc finger protein</fullName>
    </recommendedName>
</protein>
<dbReference type="PROSITE" id="PS50157">
    <property type="entry name" value="ZINC_FINGER_C2H2_2"/>
    <property type="match status" value="4"/>
</dbReference>
<keyword evidence="1 6" id="KW-0479">Metal-binding</keyword>
<evidence type="ECO:0000313" key="10">
    <source>
        <dbReference type="Proteomes" id="UP001107558"/>
    </source>
</evidence>
<reference evidence="9" key="1">
    <citation type="submission" date="2021-03" db="EMBL/GenBank/DDBJ databases">
        <title>Chromosome level genome of the anhydrobiotic midge Polypedilum vanderplanki.</title>
        <authorList>
            <person name="Yoshida Y."/>
            <person name="Kikawada T."/>
            <person name="Gusev O."/>
        </authorList>
    </citation>
    <scope>NUCLEOTIDE SEQUENCE</scope>
    <source>
        <strain evidence="9">NIAS01</strain>
        <tissue evidence="9">Whole body or cell culture</tissue>
    </source>
</reference>
<dbReference type="Pfam" id="PF13912">
    <property type="entry name" value="zf-C2H2_6"/>
    <property type="match status" value="1"/>
</dbReference>
<name>A0A9J6CT63_POLVA</name>
<dbReference type="SMART" id="SM00868">
    <property type="entry name" value="zf-AD"/>
    <property type="match status" value="1"/>
</dbReference>
<dbReference type="GO" id="GO:0008270">
    <property type="term" value="F:zinc ion binding"/>
    <property type="evidence" value="ECO:0007669"/>
    <property type="project" value="UniProtKB-UniRule"/>
</dbReference>
<evidence type="ECO:0000256" key="6">
    <source>
        <dbReference type="PROSITE-ProRule" id="PRU01263"/>
    </source>
</evidence>
<dbReference type="PANTHER" id="PTHR24379:SF121">
    <property type="entry name" value="C2H2-TYPE DOMAIN-CONTAINING PROTEIN"/>
    <property type="match status" value="1"/>
</dbReference>
<keyword evidence="3 5" id="KW-0863">Zinc-finger</keyword>
<dbReference type="InterPro" id="IPR036236">
    <property type="entry name" value="Znf_C2H2_sf"/>
</dbReference>
<dbReference type="InterPro" id="IPR012934">
    <property type="entry name" value="Znf_AD"/>
</dbReference>
<dbReference type="PROSITE" id="PS51915">
    <property type="entry name" value="ZAD"/>
    <property type="match status" value="1"/>
</dbReference>